<dbReference type="Pfam" id="PF23878">
    <property type="entry name" value="TPR_ELP1"/>
    <property type="match status" value="1"/>
</dbReference>
<evidence type="ECO:0000256" key="3">
    <source>
        <dbReference type="ARBA" id="ARBA00022490"/>
    </source>
</evidence>
<feature type="region of interest" description="Disordered" evidence="7">
    <location>
        <begin position="1180"/>
        <end position="1214"/>
    </location>
</feature>
<dbReference type="Pfam" id="PF04762">
    <property type="entry name" value="Beta-prop_ELP1_1st"/>
    <property type="match status" value="1"/>
</dbReference>
<accession>A0A395HDR3</accession>
<dbReference type="EMBL" id="KZ824420">
    <property type="protein sequence ID" value="RAL05806.1"/>
    <property type="molecule type" value="Genomic_DNA"/>
</dbReference>
<feature type="domain" description="ELP1 three-helical bundle" evidence="12">
    <location>
        <begin position="1188"/>
        <end position="1277"/>
    </location>
</feature>
<comment type="function">
    <text evidence="5">Component of the elongator complex which is required for multiple tRNA modifications, including mcm5U (5-methoxycarbonylmethyl uridine), mcm5s2U (5-methoxycarbonylmethyl-2-thiouridine), and ncm5U (5-carbamoylmethyl uridine). The elongator complex catalyzes formation of carboxymethyluridine in the wobble base at position 34 in tRNAs.</text>
</comment>
<keyword evidence="13" id="KW-0808">Transferase</keyword>
<dbReference type="InterPro" id="IPR056164">
    <property type="entry name" value="Beta-prop_ELP1_1st"/>
</dbReference>
<evidence type="ECO:0000259" key="10">
    <source>
        <dbReference type="Pfam" id="PF23878"/>
    </source>
</evidence>
<keyword evidence="3 5" id="KW-0963">Cytoplasm</keyword>
<feature type="region of interest" description="Disordered" evidence="7">
    <location>
        <begin position="192"/>
        <end position="216"/>
    </location>
</feature>
<keyword evidence="13" id="KW-0418">Kinase</keyword>
<proteinExistence type="inferred from homology"/>
<feature type="domain" description="ELP1 first N-terminal beta-propeller" evidence="8">
    <location>
        <begin position="1"/>
        <end position="369"/>
    </location>
</feature>
<evidence type="ECO:0000256" key="6">
    <source>
        <dbReference type="SAM" id="Coils"/>
    </source>
</evidence>
<evidence type="ECO:0000256" key="7">
    <source>
        <dbReference type="SAM" id="MobiDB-lite"/>
    </source>
</evidence>
<evidence type="ECO:0000256" key="2">
    <source>
        <dbReference type="ARBA" id="ARBA00006086"/>
    </source>
</evidence>
<dbReference type="InterPro" id="IPR056165">
    <property type="entry name" value="Beta-prop_ELP1_2nd"/>
</dbReference>
<comment type="pathway">
    <text evidence="1">tRNA modification; 5-methoxycarbonylmethyl-2-thiouridine-tRNA biosynthesis.</text>
</comment>
<dbReference type="Pfam" id="PF23925">
    <property type="entry name" value="A-sol_ELP1"/>
    <property type="match status" value="1"/>
</dbReference>
<dbReference type="UniPathway" id="UPA00988"/>
<dbReference type="SUPFAM" id="SSF82171">
    <property type="entry name" value="DPP6 N-terminal domain-like"/>
    <property type="match status" value="1"/>
</dbReference>
<evidence type="ECO:0000259" key="9">
    <source>
        <dbReference type="Pfam" id="PF23797"/>
    </source>
</evidence>
<feature type="domain" description="ELP1 TPR" evidence="10">
    <location>
        <begin position="926"/>
        <end position="1086"/>
    </location>
</feature>
<evidence type="ECO:0000259" key="8">
    <source>
        <dbReference type="Pfam" id="PF04762"/>
    </source>
</evidence>
<dbReference type="VEuPathDB" id="FungiDB:BO80DRAFT_81961"/>
<evidence type="ECO:0000313" key="13">
    <source>
        <dbReference type="EMBL" id="RAL05806.1"/>
    </source>
</evidence>
<evidence type="ECO:0000256" key="1">
    <source>
        <dbReference type="ARBA" id="ARBA00005043"/>
    </source>
</evidence>
<dbReference type="InterPro" id="IPR056167">
    <property type="entry name" value="A-sol_ELP1"/>
</dbReference>
<name>A0A395HDR3_9EURO</name>
<sequence>MRNLKTVRLAEVQLQNELPLTSTAWDTASDAVVCTFGPTASNPVIELRRKRHDAYFSDPIGADAFECIASWDAPCPLPDLECDRVLSLHYFADNLTACLVLEGGDIIIVREEPLPGEDKIEIVGSVDVGITAAAWSPDEELLALTTRANTFLYMTREFENVAEITFTQEDLQASQHVSVGWGKRETQFQGKRAKALRDPTVPEKVDEGKLSSSDDGKTTISWRGDGAYVAVNSIEAGVRRAIRVYSREGTLDSISEPVDGLEGALSWRPSGNLIASIQRREDRIDVVFFERNGLRHGEFTLRLTEEERSTWASNIHLNWNVDSTVLAVQFHDKIQFWTTGNYHYYLKQEIPMVVNPEYPYPFVFKWHQEKALRFIAGASGSMLDVDFVFDVSQGSTTSPDDVGAVAVIDGKTLKLTPLRLAGVPPPMAHNELALDSNIVDVAFSKSGTRIAVLMKDCFSVFLWSLKTRPVVAPILESSYPLSETTDSRPRQIAFANEHEVYILLDNGPNNTYIERTALETRSTQIAYQAADSEQVLSIFTSLGHDALWFSHVKAPNQPIGYSYISMPSSNEFQVQPWLESPTVDTHWAKAVQISEDEVSPSGICGLSVAKLSKTILVSMARSGALYANKRLLAKNCTSFLVTPAHILFTTSLHLIKFVHLTTAEEMDIPPDTPETDERCRSIERGGRLVTVMPTTFAVILQMPRGNLETIYPRALVLAGVRTFIDRKNYRAAFLTCRSQMVDMNIIHDYAPEQFMENVQLFVDQVKRIDFIDEFISRLSEEDVSQTLYKDTLKAPKADIAQPGLVASAPNKGSKVNRICDAFLSTLEKRLDTNLHNLITAHVCKSPPDLESGLQLVARLRENTPEQADDAIEHMCFLTDANRLYDNALGLYDLELTLLVAQQAQRDPREYLPFLRKLQQLPELRRHFEIDNYLGRTSKALKHLHALNAHDELRAYTIKHVLYKDAIDLYKYQAEQLRDTTHLYADYLFDRSQYKEAGIAYESLELYTDAYKCYHLAHLWRESLYCAMMVPLSASELANHATTLASTLTEESKDYISAAQIHADHLRDIPAAARLLCRGSRFSEATRLLALNNHQALIPEIVDSGLADSMGSMTDLLADFRSQLNAQVPRIRELRIRRATDPLAYFGGDPTMGDGTGVDIPDNVSLAPTDASTLAGRSMFTRYTGNTGKTGKTSSSRHTSKTRRKEERKRARGKKGTVYEEEYLVNSVRRLLERANSTVSEVEVLVDALLRRNMRERAAAIEKAMQEVLKLCAESREEVFGALVETAKEGEEGDGENADVGAAAGAGEEFPGVGARGGQSVFWDSVTATANVGKGREVPAVKELKVSALLN</sequence>
<gene>
    <name evidence="13" type="ORF">BO80DRAFT_81961</name>
</gene>
<dbReference type="GO" id="GO:0033588">
    <property type="term" value="C:elongator holoenzyme complex"/>
    <property type="evidence" value="ECO:0007669"/>
    <property type="project" value="InterPro"/>
</dbReference>
<reference evidence="13 14" key="1">
    <citation type="submission" date="2018-02" db="EMBL/GenBank/DDBJ databases">
        <title>The genomes of Aspergillus section Nigri reveals drivers in fungal speciation.</title>
        <authorList>
            <consortium name="DOE Joint Genome Institute"/>
            <person name="Vesth T.C."/>
            <person name="Nybo J."/>
            <person name="Theobald S."/>
            <person name="Brandl J."/>
            <person name="Frisvad J.C."/>
            <person name="Nielsen K.F."/>
            <person name="Lyhne E.K."/>
            <person name="Kogle M.E."/>
            <person name="Kuo A."/>
            <person name="Riley R."/>
            <person name="Clum A."/>
            <person name="Nolan M."/>
            <person name="Lipzen A."/>
            <person name="Salamov A."/>
            <person name="Henrissat B."/>
            <person name="Wiebenga A."/>
            <person name="De vries R.P."/>
            <person name="Grigoriev I.V."/>
            <person name="Mortensen U.H."/>
            <person name="Andersen M.R."/>
            <person name="Baker S.E."/>
        </authorList>
    </citation>
    <scope>NUCLEOTIDE SEQUENCE [LARGE SCALE GENOMIC DNA]</scope>
    <source>
        <strain evidence="13 14">CBS 121593</strain>
    </source>
</reference>
<dbReference type="STRING" id="1448316.A0A395HDR3"/>
<feature type="coiled-coil region" evidence="6">
    <location>
        <begin position="1231"/>
        <end position="1270"/>
    </location>
</feature>
<comment type="similarity">
    <text evidence="2 5">Belongs to the ELP1/IKA1 family.</text>
</comment>
<organism evidence="13 14">
    <name type="scientific">Aspergillus ibericus CBS 121593</name>
    <dbReference type="NCBI Taxonomy" id="1448316"/>
    <lineage>
        <taxon>Eukaryota</taxon>
        <taxon>Fungi</taxon>
        <taxon>Dikarya</taxon>
        <taxon>Ascomycota</taxon>
        <taxon>Pezizomycotina</taxon>
        <taxon>Eurotiomycetes</taxon>
        <taxon>Eurotiomycetidae</taxon>
        <taxon>Eurotiales</taxon>
        <taxon>Aspergillaceae</taxon>
        <taxon>Aspergillus</taxon>
        <taxon>Aspergillus subgen. Circumdati</taxon>
    </lineage>
</organism>
<dbReference type="GO" id="GO:0000049">
    <property type="term" value="F:tRNA binding"/>
    <property type="evidence" value="ECO:0007669"/>
    <property type="project" value="TreeGrafter"/>
</dbReference>
<comment type="subcellular location">
    <subcellularLocation>
        <location evidence="5">Cytoplasm</location>
    </subcellularLocation>
    <subcellularLocation>
        <location evidence="5">Nucleus</location>
    </subcellularLocation>
</comment>
<dbReference type="InterPro" id="IPR056169">
    <property type="entry name" value="HB_ELP1"/>
</dbReference>
<dbReference type="GO" id="GO:0002926">
    <property type="term" value="P:tRNA wobble base 5-methoxycarbonylmethyl-2-thiouridinylation"/>
    <property type="evidence" value="ECO:0007669"/>
    <property type="project" value="TreeGrafter"/>
</dbReference>
<evidence type="ECO:0000313" key="14">
    <source>
        <dbReference type="Proteomes" id="UP000249402"/>
    </source>
</evidence>
<dbReference type="Pfam" id="PF23936">
    <property type="entry name" value="HB_ELP1"/>
    <property type="match status" value="1"/>
</dbReference>
<dbReference type="GO" id="GO:0016301">
    <property type="term" value="F:kinase activity"/>
    <property type="evidence" value="ECO:0007669"/>
    <property type="project" value="UniProtKB-KW"/>
</dbReference>
<keyword evidence="6" id="KW-0175">Coiled coil</keyword>
<dbReference type="GeneID" id="37229683"/>
<evidence type="ECO:0000256" key="5">
    <source>
        <dbReference type="PIRNR" id="PIRNR017233"/>
    </source>
</evidence>
<dbReference type="InterPro" id="IPR056166">
    <property type="entry name" value="TPR_ELP1"/>
</dbReference>
<dbReference type="Proteomes" id="UP000249402">
    <property type="component" value="Unassembled WGS sequence"/>
</dbReference>
<feature type="domain" description="ELP1 alpha-solenoid" evidence="11">
    <location>
        <begin position="713"/>
        <end position="917"/>
    </location>
</feature>
<keyword evidence="14" id="KW-1185">Reference proteome</keyword>
<evidence type="ECO:0000259" key="11">
    <source>
        <dbReference type="Pfam" id="PF23925"/>
    </source>
</evidence>
<dbReference type="PANTHER" id="PTHR12747:SF0">
    <property type="entry name" value="ELONGATOR COMPLEX PROTEIN 1"/>
    <property type="match status" value="1"/>
</dbReference>
<protein>
    <recommendedName>
        <fullName evidence="5">Elongator complex protein 1</fullName>
    </recommendedName>
</protein>
<dbReference type="InterPro" id="IPR006849">
    <property type="entry name" value="Elp1"/>
</dbReference>
<keyword evidence="5" id="KW-0539">Nucleus</keyword>
<dbReference type="GO" id="GO:0005829">
    <property type="term" value="C:cytosol"/>
    <property type="evidence" value="ECO:0007669"/>
    <property type="project" value="TreeGrafter"/>
</dbReference>
<dbReference type="PANTHER" id="PTHR12747">
    <property type="entry name" value="ELONGATOR COMPLEX PROTEIN 1"/>
    <property type="match status" value="1"/>
</dbReference>
<dbReference type="OrthoDB" id="40048at2759"/>
<evidence type="ECO:0000259" key="12">
    <source>
        <dbReference type="Pfam" id="PF23936"/>
    </source>
</evidence>
<feature type="domain" description="ELP1 N-terminal second beta-propeller" evidence="9">
    <location>
        <begin position="407"/>
        <end position="689"/>
    </location>
</feature>
<evidence type="ECO:0000256" key="4">
    <source>
        <dbReference type="ARBA" id="ARBA00022694"/>
    </source>
</evidence>
<dbReference type="PIRSF" id="PIRSF017233">
    <property type="entry name" value="IKAP"/>
    <property type="match status" value="1"/>
</dbReference>
<keyword evidence="4" id="KW-0819">tRNA processing</keyword>
<dbReference type="Pfam" id="PF23797">
    <property type="entry name" value="Beta-prop_ELP1_2nd"/>
    <property type="match status" value="1"/>
</dbReference>
<feature type="compositionally biased region" description="Low complexity" evidence="7">
    <location>
        <begin position="1180"/>
        <end position="1196"/>
    </location>
</feature>
<feature type="compositionally biased region" description="Basic and acidic residues" evidence="7">
    <location>
        <begin position="195"/>
        <end position="216"/>
    </location>
</feature>
<dbReference type="GO" id="GO:0005634">
    <property type="term" value="C:nucleus"/>
    <property type="evidence" value="ECO:0007669"/>
    <property type="project" value="UniProtKB-SubCell"/>
</dbReference>
<dbReference type="RefSeq" id="XP_025580133.1">
    <property type="nucleotide sequence ID" value="XM_025724818.1"/>
</dbReference>